<dbReference type="PANTHER" id="PTHR30304">
    <property type="entry name" value="D-TAGATOSE-1,6-BISPHOSPHATE ALDOLASE"/>
    <property type="match status" value="1"/>
</dbReference>
<protein>
    <submittedName>
        <fullName evidence="4">Ketose-bisphosphate aldolase</fullName>
    </submittedName>
</protein>
<dbReference type="EMBL" id="SZPU01000044">
    <property type="protein sequence ID" value="TKI67667.1"/>
    <property type="molecule type" value="Genomic_DNA"/>
</dbReference>
<feature type="binding site" evidence="2">
    <location>
        <begin position="231"/>
        <end position="234"/>
    </location>
    <ligand>
        <name>dihydroxyacetone phosphate</name>
        <dbReference type="ChEBI" id="CHEBI:57642"/>
    </ligand>
</feature>
<dbReference type="NCBIfam" id="NF006626">
    <property type="entry name" value="PRK09195.1"/>
    <property type="match status" value="1"/>
</dbReference>
<dbReference type="NCBIfam" id="TIGR00167">
    <property type="entry name" value="cbbA"/>
    <property type="match status" value="1"/>
</dbReference>
<proteinExistence type="predicted"/>
<dbReference type="CDD" id="cd00947">
    <property type="entry name" value="TBP_aldolase_IIB"/>
    <property type="match status" value="1"/>
</dbReference>
<feature type="binding site" evidence="3">
    <location>
        <position position="135"/>
    </location>
    <ligand>
        <name>Zn(2+)</name>
        <dbReference type="ChEBI" id="CHEBI:29105"/>
        <label>2</label>
    </ligand>
</feature>
<evidence type="ECO:0000313" key="5">
    <source>
        <dbReference type="Proteomes" id="UP000308744"/>
    </source>
</evidence>
<feature type="binding site" evidence="3">
    <location>
        <position position="181"/>
    </location>
    <ligand>
        <name>Zn(2+)</name>
        <dbReference type="ChEBI" id="CHEBI:29105"/>
        <label>1</label>
        <note>catalytic</note>
    </ligand>
</feature>
<keyword evidence="3" id="KW-0479">Metal-binding</keyword>
<keyword evidence="3" id="KW-0862">Zinc</keyword>
<comment type="cofactor">
    <cofactor evidence="3">
        <name>Zn(2+)</name>
        <dbReference type="ChEBI" id="CHEBI:29105"/>
    </cofactor>
    <text evidence="3">Binds 2 Zn(2+) ions per subunit. One is catalytic and the other provides a structural contribution.</text>
</comment>
<dbReference type="RefSeq" id="WP_107896861.1">
    <property type="nucleotide sequence ID" value="NZ_PYWM01000025.1"/>
</dbReference>
<reference evidence="4 5" key="1">
    <citation type="submission" date="2019-04" db="EMBL/GenBank/DDBJ databases">
        <title>Lysinibacillus genome sequencing.</title>
        <authorList>
            <person name="Dunlap C."/>
        </authorList>
    </citation>
    <scope>NUCLEOTIDE SEQUENCE [LARGE SCALE GENOMIC DNA]</scope>
    <source>
        <strain evidence="4 5">CCTCC AB 2010389</strain>
    </source>
</reference>
<dbReference type="Proteomes" id="UP000308744">
    <property type="component" value="Unassembled WGS sequence"/>
</dbReference>
<dbReference type="GO" id="GO:0016832">
    <property type="term" value="F:aldehyde-lyase activity"/>
    <property type="evidence" value="ECO:0007669"/>
    <property type="project" value="InterPro"/>
</dbReference>
<feature type="binding site" evidence="2">
    <location>
        <position position="182"/>
    </location>
    <ligand>
        <name>dihydroxyacetone phosphate</name>
        <dbReference type="ChEBI" id="CHEBI:57642"/>
    </ligand>
</feature>
<evidence type="ECO:0000256" key="3">
    <source>
        <dbReference type="PIRSR" id="PIRSR001359-3"/>
    </source>
</evidence>
<dbReference type="InterPro" id="IPR050246">
    <property type="entry name" value="Class_II_FBP_aldolase"/>
</dbReference>
<sequence length="285" mass="31142">MTNLQNTKEMLIKAQKEGYAVPAFNIHNLETIQTVIEAAVEMKSPVILAATPGTMNYAGRAYIQAIAEVAASENDIPIALHLDHHETLESIEASLKLGTKSVMIDGSHYSFEENIELSKRVVEMARLYGATVEAELGKLVGQEDDLIVEAKDAAYTDPDTVVEFVARTGVDSLAVAIGTGHGLYETKPELDFERLEKIKNLIEIPIVLHGASGISKEDIQKCIALGCAKVNISTELKIPFSTALRQFLIEHPNESDTRKYMAKAKENMKEAAISKILICMSDGKA</sequence>
<gene>
    <name evidence="4" type="ORF">FC756_12325</name>
</gene>
<name>A0A4U2Z0T9_9BACI</name>
<dbReference type="InterPro" id="IPR013785">
    <property type="entry name" value="Aldolase_TIM"/>
</dbReference>
<dbReference type="AlphaFoldDB" id="A0A4U2Z0T9"/>
<comment type="caution">
    <text evidence="4">The sequence shown here is derived from an EMBL/GenBank/DDBJ whole genome shotgun (WGS) entry which is preliminary data.</text>
</comment>
<dbReference type="Gene3D" id="3.20.20.70">
    <property type="entry name" value="Aldolase class I"/>
    <property type="match status" value="1"/>
</dbReference>
<feature type="binding site" evidence="2">
    <location>
        <begin position="210"/>
        <end position="212"/>
    </location>
    <ligand>
        <name>dihydroxyacetone phosphate</name>
        <dbReference type="ChEBI" id="CHEBI:57642"/>
    </ligand>
</feature>
<dbReference type="Pfam" id="PF01116">
    <property type="entry name" value="F_bP_aldolase"/>
    <property type="match status" value="1"/>
</dbReference>
<dbReference type="NCBIfam" id="NF009374">
    <property type="entry name" value="PRK12737.1"/>
    <property type="match status" value="1"/>
</dbReference>
<evidence type="ECO:0000313" key="4">
    <source>
        <dbReference type="EMBL" id="TKI67667.1"/>
    </source>
</evidence>
<evidence type="ECO:0000256" key="2">
    <source>
        <dbReference type="PIRSR" id="PIRSR001359-2"/>
    </source>
</evidence>
<accession>A0A4U2Z0T9</accession>
<feature type="binding site" evidence="3">
    <location>
        <position position="105"/>
    </location>
    <ligand>
        <name>Zn(2+)</name>
        <dbReference type="ChEBI" id="CHEBI:29105"/>
        <label>2</label>
    </ligand>
</feature>
<feature type="active site" description="Proton donor" evidence="1">
    <location>
        <position position="83"/>
    </location>
</feature>
<dbReference type="GO" id="GO:0005975">
    <property type="term" value="P:carbohydrate metabolic process"/>
    <property type="evidence" value="ECO:0007669"/>
    <property type="project" value="InterPro"/>
</dbReference>
<dbReference type="GO" id="GO:0008270">
    <property type="term" value="F:zinc ion binding"/>
    <property type="evidence" value="ECO:0007669"/>
    <property type="project" value="InterPro"/>
</dbReference>
<feature type="binding site" evidence="3">
    <location>
        <position position="209"/>
    </location>
    <ligand>
        <name>Zn(2+)</name>
        <dbReference type="ChEBI" id="CHEBI:29105"/>
        <label>1</label>
        <note>catalytic</note>
    </ligand>
</feature>
<dbReference type="PANTHER" id="PTHR30304:SF0">
    <property type="entry name" value="D-TAGATOSE-1,6-BISPHOSPHATE ALDOLASE SUBUNIT GATY-RELATED"/>
    <property type="match status" value="1"/>
</dbReference>
<keyword evidence="5" id="KW-1185">Reference proteome</keyword>
<organism evidence="4 5">
    <name type="scientific">Lysinibacillus mangiferihumi</name>
    <dbReference type="NCBI Taxonomy" id="1130819"/>
    <lineage>
        <taxon>Bacteria</taxon>
        <taxon>Bacillati</taxon>
        <taxon>Bacillota</taxon>
        <taxon>Bacilli</taxon>
        <taxon>Bacillales</taxon>
        <taxon>Bacillaceae</taxon>
        <taxon>Lysinibacillus</taxon>
    </lineage>
</organism>
<feature type="binding site" evidence="3">
    <location>
        <position position="84"/>
    </location>
    <ligand>
        <name>Zn(2+)</name>
        <dbReference type="ChEBI" id="CHEBI:29105"/>
        <label>1</label>
        <note>catalytic</note>
    </ligand>
</feature>
<dbReference type="SUPFAM" id="SSF51569">
    <property type="entry name" value="Aldolase"/>
    <property type="match status" value="1"/>
</dbReference>
<evidence type="ECO:0000256" key="1">
    <source>
        <dbReference type="PIRSR" id="PIRSR001359-1"/>
    </source>
</evidence>
<dbReference type="PIRSF" id="PIRSF001359">
    <property type="entry name" value="F_bP_aldolase_II"/>
    <property type="match status" value="1"/>
</dbReference>
<dbReference type="InterPro" id="IPR000771">
    <property type="entry name" value="FBA_II"/>
</dbReference>